<reference evidence="1 2" key="1">
    <citation type="submission" date="2018-05" db="EMBL/GenBank/DDBJ databases">
        <title>Draft genome sequence of Scytalidium lignicola DSM 105466, a ubiquitous saprotrophic fungus.</title>
        <authorList>
            <person name="Buettner E."/>
            <person name="Gebauer A.M."/>
            <person name="Hofrichter M."/>
            <person name="Liers C."/>
            <person name="Kellner H."/>
        </authorList>
    </citation>
    <scope>NUCLEOTIDE SEQUENCE [LARGE SCALE GENOMIC DNA]</scope>
    <source>
        <strain evidence="1 2">DSM 105466</strain>
    </source>
</reference>
<sequence>MASKAKEGILLGFEVCTSYITFTEGNLCLEELVVKAQDVEVVAEASSLCSPLSPPSIPQDAALPPQLNSMFEEVVQPSEEEEEEVSEDELPQVVVPIKRGRGRPKGSKNKKLEQGHTNFNITYASSPVVSPSPVVSGAFPDEGEILGQPPAVVITYGHCLTACSALNLGYALAVTDDLTEPKSYKEALDTPYSKEWEDATVTELKSLVKFIGLGGSQFDKVK</sequence>
<proteinExistence type="predicted"/>
<dbReference type="OrthoDB" id="3268356at2759"/>
<protein>
    <submittedName>
        <fullName evidence="1">Uncharacterized protein</fullName>
    </submittedName>
</protein>
<feature type="non-terminal residue" evidence="1">
    <location>
        <position position="222"/>
    </location>
</feature>
<gene>
    <name evidence="1" type="ORF">B7463_g1939</name>
</gene>
<accession>A0A3E2HM17</accession>
<comment type="caution">
    <text evidence="1">The sequence shown here is derived from an EMBL/GenBank/DDBJ whole genome shotgun (WGS) entry which is preliminary data.</text>
</comment>
<dbReference type="EMBL" id="NCSJ02000021">
    <property type="protein sequence ID" value="RFU34434.1"/>
    <property type="molecule type" value="Genomic_DNA"/>
</dbReference>
<organism evidence="1 2">
    <name type="scientific">Scytalidium lignicola</name>
    <name type="common">Hyphomycete</name>
    <dbReference type="NCBI Taxonomy" id="5539"/>
    <lineage>
        <taxon>Eukaryota</taxon>
        <taxon>Fungi</taxon>
        <taxon>Dikarya</taxon>
        <taxon>Ascomycota</taxon>
        <taxon>Pezizomycotina</taxon>
        <taxon>Leotiomycetes</taxon>
        <taxon>Leotiomycetes incertae sedis</taxon>
        <taxon>Scytalidium</taxon>
    </lineage>
</organism>
<name>A0A3E2HM17_SCYLI</name>
<dbReference type="AlphaFoldDB" id="A0A3E2HM17"/>
<evidence type="ECO:0000313" key="1">
    <source>
        <dbReference type="EMBL" id="RFU34434.1"/>
    </source>
</evidence>
<evidence type="ECO:0000313" key="2">
    <source>
        <dbReference type="Proteomes" id="UP000258309"/>
    </source>
</evidence>
<feature type="non-terminal residue" evidence="1">
    <location>
        <position position="1"/>
    </location>
</feature>
<dbReference type="Proteomes" id="UP000258309">
    <property type="component" value="Unassembled WGS sequence"/>
</dbReference>
<keyword evidence="2" id="KW-1185">Reference proteome</keyword>